<dbReference type="eggNOG" id="COG2188">
    <property type="taxonomic scope" value="Bacteria"/>
</dbReference>
<dbReference type="InterPro" id="IPR050679">
    <property type="entry name" value="Bact_HTH_transcr_reg"/>
</dbReference>
<evidence type="ECO:0000259" key="4">
    <source>
        <dbReference type="PROSITE" id="PS50949"/>
    </source>
</evidence>
<comment type="caution">
    <text evidence="5">The sequence shown here is derived from an EMBL/GenBank/DDBJ whole genome shotgun (WGS) entry which is preliminary data.</text>
</comment>
<dbReference type="PANTHER" id="PTHR44846:SF1">
    <property type="entry name" value="MANNOSYL-D-GLYCERATE TRANSPORT_METABOLISM SYSTEM REPRESSOR MNGR-RELATED"/>
    <property type="match status" value="1"/>
</dbReference>
<dbReference type="Pfam" id="PF07702">
    <property type="entry name" value="UTRA"/>
    <property type="match status" value="1"/>
</dbReference>
<evidence type="ECO:0000313" key="6">
    <source>
        <dbReference type="Proteomes" id="UP000030528"/>
    </source>
</evidence>
<dbReference type="Gene3D" id="3.40.1410.10">
    <property type="entry name" value="Chorismate lyase-like"/>
    <property type="match status" value="1"/>
</dbReference>
<reference evidence="5 6" key="1">
    <citation type="submission" date="2013-08" db="EMBL/GenBank/DDBJ databases">
        <authorList>
            <person name="Huang J."/>
            <person name="Wang G."/>
        </authorList>
    </citation>
    <scope>NUCLEOTIDE SEQUENCE [LARGE SCALE GENOMIC DNA]</scope>
    <source>
        <strain evidence="5 6">JSM 076056</strain>
    </source>
</reference>
<dbReference type="SUPFAM" id="SSF46785">
    <property type="entry name" value="Winged helix' DNA-binding domain"/>
    <property type="match status" value="1"/>
</dbReference>
<evidence type="ECO:0000256" key="2">
    <source>
        <dbReference type="ARBA" id="ARBA00023125"/>
    </source>
</evidence>
<dbReference type="CDD" id="cd07377">
    <property type="entry name" value="WHTH_GntR"/>
    <property type="match status" value="1"/>
</dbReference>
<keyword evidence="2" id="KW-0238">DNA-binding</keyword>
<evidence type="ECO:0000256" key="3">
    <source>
        <dbReference type="ARBA" id="ARBA00023163"/>
    </source>
</evidence>
<dbReference type="PRINTS" id="PR00035">
    <property type="entry name" value="HTHGNTR"/>
</dbReference>
<dbReference type="SMART" id="SM00866">
    <property type="entry name" value="UTRA"/>
    <property type="match status" value="1"/>
</dbReference>
<dbReference type="InterPro" id="IPR028978">
    <property type="entry name" value="Chorismate_lyase_/UTRA_dom_sf"/>
</dbReference>
<dbReference type="PANTHER" id="PTHR44846">
    <property type="entry name" value="MANNOSYL-D-GLYCERATE TRANSPORT/METABOLISM SYSTEM REPRESSOR MNGR-RELATED"/>
    <property type="match status" value="1"/>
</dbReference>
<evidence type="ECO:0000313" key="5">
    <source>
        <dbReference type="EMBL" id="KGX93040.1"/>
    </source>
</evidence>
<dbReference type="STRING" id="1385510.GCA_000425205_01481"/>
<dbReference type="Pfam" id="PF00392">
    <property type="entry name" value="GntR"/>
    <property type="match status" value="1"/>
</dbReference>
<accession>A0A0A5GPH2</accession>
<dbReference type="AlphaFoldDB" id="A0A0A5GPH2"/>
<protein>
    <recommendedName>
        <fullName evidence="4">HTH gntR-type domain-containing protein</fullName>
    </recommendedName>
</protein>
<dbReference type="GO" id="GO:0003677">
    <property type="term" value="F:DNA binding"/>
    <property type="evidence" value="ECO:0007669"/>
    <property type="project" value="UniProtKB-KW"/>
</dbReference>
<dbReference type="EMBL" id="AVPE01000004">
    <property type="protein sequence ID" value="KGX93040.1"/>
    <property type="molecule type" value="Genomic_DNA"/>
</dbReference>
<sequence length="246" mass="28651">MEEMMNVRMIDVSMNSRMPYYLQVKNKMIENIKMKKWNPGDTIPSESQMMKLFSVSRSTVRQAISQLVQEGVLETRRGKGTTVKERPATPHVIPKVYHRELGDTFTIKTIRDVSGHHMEYARTMLDLESKDEVRLLERVRFTNNVPFAIQQMYVPIYIGELFDERTLHTFKLVDYLDEADVPYKLSNEHVSTSLATIYESEILGISPGAPLLELKRTTLGIDNTPLEYCVTKYLPAYFDYWVEIRQ</sequence>
<evidence type="ECO:0000256" key="1">
    <source>
        <dbReference type="ARBA" id="ARBA00023015"/>
    </source>
</evidence>
<keyword evidence="3" id="KW-0804">Transcription</keyword>
<organism evidence="5 6">
    <name type="scientific">Pontibacillus halophilus JSM 076056 = DSM 19796</name>
    <dbReference type="NCBI Taxonomy" id="1385510"/>
    <lineage>
        <taxon>Bacteria</taxon>
        <taxon>Bacillati</taxon>
        <taxon>Bacillota</taxon>
        <taxon>Bacilli</taxon>
        <taxon>Bacillales</taxon>
        <taxon>Bacillaceae</taxon>
        <taxon>Pontibacillus</taxon>
    </lineage>
</organism>
<gene>
    <name evidence="5" type="ORF">N781_13245</name>
</gene>
<dbReference type="InterPro" id="IPR000524">
    <property type="entry name" value="Tscrpt_reg_HTH_GntR"/>
</dbReference>
<dbReference type="Proteomes" id="UP000030528">
    <property type="component" value="Unassembled WGS sequence"/>
</dbReference>
<keyword evidence="1" id="KW-0805">Transcription regulation</keyword>
<dbReference type="GO" id="GO:0045892">
    <property type="term" value="P:negative regulation of DNA-templated transcription"/>
    <property type="evidence" value="ECO:0007669"/>
    <property type="project" value="TreeGrafter"/>
</dbReference>
<dbReference type="SMART" id="SM00345">
    <property type="entry name" value="HTH_GNTR"/>
    <property type="match status" value="1"/>
</dbReference>
<dbReference type="InterPro" id="IPR036388">
    <property type="entry name" value="WH-like_DNA-bd_sf"/>
</dbReference>
<dbReference type="InterPro" id="IPR036390">
    <property type="entry name" value="WH_DNA-bd_sf"/>
</dbReference>
<dbReference type="PROSITE" id="PS50949">
    <property type="entry name" value="HTH_GNTR"/>
    <property type="match status" value="1"/>
</dbReference>
<feature type="domain" description="HTH gntR-type" evidence="4">
    <location>
        <begin position="18"/>
        <end position="86"/>
    </location>
</feature>
<name>A0A0A5GPH2_9BACI</name>
<dbReference type="SUPFAM" id="SSF64288">
    <property type="entry name" value="Chorismate lyase-like"/>
    <property type="match status" value="1"/>
</dbReference>
<dbReference type="GO" id="GO:0003700">
    <property type="term" value="F:DNA-binding transcription factor activity"/>
    <property type="evidence" value="ECO:0007669"/>
    <property type="project" value="InterPro"/>
</dbReference>
<proteinExistence type="predicted"/>
<dbReference type="FunFam" id="1.10.10.10:FF:000079">
    <property type="entry name" value="GntR family transcriptional regulator"/>
    <property type="match status" value="1"/>
</dbReference>
<keyword evidence="6" id="KW-1185">Reference proteome</keyword>
<dbReference type="Gene3D" id="1.10.10.10">
    <property type="entry name" value="Winged helix-like DNA-binding domain superfamily/Winged helix DNA-binding domain"/>
    <property type="match status" value="1"/>
</dbReference>
<dbReference type="InterPro" id="IPR011663">
    <property type="entry name" value="UTRA"/>
</dbReference>